<comment type="caution">
    <text evidence="2">The sequence shown here is derived from an EMBL/GenBank/DDBJ whole genome shotgun (WGS) entry which is preliminary data.</text>
</comment>
<feature type="transmembrane region" description="Helical" evidence="1">
    <location>
        <begin position="213"/>
        <end position="233"/>
    </location>
</feature>
<protein>
    <submittedName>
        <fullName evidence="2">Uncharacterized protein</fullName>
    </submittedName>
</protein>
<dbReference type="Proteomes" id="UP001595528">
    <property type="component" value="Unassembled WGS sequence"/>
</dbReference>
<accession>A0ABV7L2Y6</accession>
<organism evidence="2 3">
    <name type="scientific">Marinibaculum pumilum</name>
    <dbReference type="NCBI Taxonomy" id="1766165"/>
    <lineage>
        <taxon>Bacteria</taxon>
        <taxon>Pseudomonadati</taxon>
        <taxon>Pseudomonadota</taxon>
        <taxon>Alphaproteobacteria</taxon>
        <taxon>Rhodospirillales</taxon>
        <taxon>Rhodospirillaceae</taxon>
        <taxon>Marinibaculum</taxon>
    </lineage>
</organism>
<evidence type="ECO:0000313" key="3">
    <source>
        <dbReference type="Proteomes" id="UP001595528"/>
    </source>
</evidence>
<sequence>MLQAERRCASCGDASLVRIAGQDGWSLFRMGGSLHYWCPRCQAAARDVGSRGATLGSLLVGSALLALAASPGGPAAFMSDLLLHPGTLFAGAGWTDAPDILMLYLLGFGFAIVFLALPILVLAFAGRTLLFRLRNPRLAQVIGMPHAEGTTRSPTRAGVGQVLVRSAIVGLPASLVFLAVARWTESEGALVLLTGLLVPMVWWLLIGGLGQRAVAWVTLVLFFLFLTLSAFLVDTLNAGVALGD</sequence>
<dbReference type="EMBL" id="JBHRTR010000029">
    <property type="protein sequence ID" value="MFC3229030.1"/>
    <property type="molecule type" value="Genomic_DNA"/>
</dbReference>
<feature type="transmembrane region" description="Helical" evidence="1">
    <location>
        <begin position="162"/>
        <end position="183"/>
    </location>
</feature>
<name>A0ABV7L2Y6_9PROT</name>
<keyword evidence="1" id="KW-0472">Membrane</keyword>
<gene>
    <name evidence="2" type="ORF">ACFOGJ_17425</name>
</gene>
<keyword evidence="3" id="KW-1185">Reference proteome</keyword>
<feature type="transmembrane region" description="Helical" evidence="1">
    <location>
        <begin position="101"/>
        <end position="125"/>
    </location>
</feature>
<evidence type="ECO:0000313" key="2">
    <source>
        <dbReference type="EMBL" id="MFC3229030.1"/>
    </source>
</evidence>
<feature type="transmembrane region" description="Helical" evidence="1">
    <location>
        <begin position="189"/>
        <end position="206"/>
    </location>
</feature>
<keyword evidence="1" id="KW-1133">Transmembrane helix</keyword>
<keyword evidence="1" id="KW-0812">Transmembrane</keyword>
<dbReference type="RefSeq" id="WP_379902811.1">
    <property type="nucleotide sequence ID" value="NZ_JBHRTR010000029.1"/>
</dbReference>
<evidence type="ECO:0000256" key="1">
    <source>
        <dbReference type="SAM" id="Phobius"/>
    </source>
</evidence>
<proteinExistence type="predicted"/>
<feature type="transmembrane region" description="Helical" evidence="1">
    <location>
        <begin position="55"/>
        <end position="77"/>
    </location>
</feature>
<reference evidence="3" key="1">
    <citation type="journal article" date="2019" name="Int. J. Syst. Evol. Microbiol.">
        <title>The Global Catalogue of Microorganisms (GCM) 10K type strain sequencing project: providing services to taxonomists for standard genome sequencing and annotation.</title>
        <authorList>
            <consortium name="The Broad Institute Genomics Platform"/>
            <consortium name="The Broad Institute Genome Sequencing Center for Infectious Disease"/>
            <person name="Wu L."/>
            <person name="Ma J."/>
        </authorList>
    </citation>
    <scope>NUCLEOTIDE SEQUENCE [LARGE SCALE GENOMIC DNA]</scope>
    <source>
        <strain evidence="3">KCTC 42964</strain>
    </source>
</reference>